<dbReference type="InterPro" id="IPR001478">
    <property type="entry name" value="PDZ"/>
</dbReference>
<sequence>MSDDLVRRPSALRRLWLLLAQAIAIGAGVIIAWRAFGPAPFPVTPDVVAVQEAPHAGAATGSAPTTPSATTARLEAGFRAAAAKASASVVNIYTRKTPPRRMQNWLRPDGGDEDAAQGASSLGSGVIVAAQGYILTNNHVVEGADEIAVMLPGEKVAAARVVGIDPESDLAVLRVEATGLQPITFADPASVQVGDIVLAVGDPFGVGQTVTQGIVSATGRNRLGINTFENFIQTDAAINPGNSGGALVDGNGHLVGINTAIYSRSGGSQGIGFAIPVSLARQVMEQIIATGRVRRGWLGVSARDVIHEATGATGGAALVAVQRGGPADRAGLRPGDTVLAINGKEIPDTAGLIGETAAVAPGSNAQFKILRGRETVTVQVELGQRPAVRKP</sequence>
<dbReference type="Pfam" id="PF13365">
    <property type="entry name" value="Trypsin_2"/>
    <property type="match status" value="1"/>
</dbReference>
<dbReference type="GO" id="GO:0032440">
    <property type="term" value="F:2-alkenal reductase [NAD(P)H] activity"/>
    <property type="evidence" value="ECO:0007669"/>
    <property type="project" value="UniProtKB-EC"/>
</dbReference>
<evidence type="ECO:0000256" key="3">
    <source>
        <dbReference type="ARBA" id="ARBA00022801"/>
    </source>
</evidence>
<name>C5T2Y6_ACIDE</name>
<evidence type="ECO:0000313" key="8">
    <source>
        <dbReference type="Proteomes" id="UP000003856"/>
    </source>
</evidence>
<keyword evidence="4" id="KW-0720">Serine protease</keyword>
<keyword evidence="5" id="KW-0812">Transmembrane</keyword>
<evidence type="ECO:0000256" key="4">
    <source>
        <dbReference type="ARBA" id="ARBA00022825"/>
    </source>
</evidence>
<dbReference type="GO" id="GO:0006508">
    <property type="term" value="P:proteolysis"/>
    <property type="evidence" value="ECO:0007669"/>
    <property type="project" value="UniProtKB-KW"/>
</dbReference>
<evidence type="ECO:0000313" key="7">
    <source>
        <dbReference type="EMBL" id="EER61134.1"/>
    </source>
</evidence>
<dbReference type="Proteomes" id="UP000003856">
    <property type="component" value="Unassembled WGS sequence"/>
</dbReference>
<dbReference type="PANTHER" id="PTHR43343:SF3">
    <property type="entry name" value="PROTEASE DO-LIKE 8, CHLOROPLASTIC"/>
    <property type="match status" value="1"/>
</dbReference>
<keyword evidence="2" id="KW-0645">Protease</keyword>
<dbReference type="FunFam" id="2.40.10.10:FF:000001">
    <property type="entry name" value="Periplasmic serine protease DegS"/>
    <property type="match status" value="1"/>
</dbReference>
<dbReference type="RefSeq" id="WP_005794582.1">
    <property type="nucleotide sequence ID" value="NZ_ACQT01000025.1"/>
</dbReference>
<feature type="transmembrane region" description="Helical" evidence="5">
    <location>
        <begin position="15"/>
        <end position="36"/>
    </location>
</feature>
<dbReference type="AlphaFoldDB" id="C5T2Y6"/>
<comment type="caution">
    <text evidence="7">The sequence shown here is derived from an EMBL/GenBank/DDBJ whole genome shotgun (WGS) entry which is preliminary data.</text>
</comment>
<dbReference type="PROSITE" id="PS50106">
    <property type="entry name" value="PDZ"/>
    <property type="match status" value="1"/>
</dbReference>
<dbReference type="InterPro" id="IPR009003">
    <property type="entry name" value="Peptidase_S1_PA"/>
</dbReference>
<comment type="similarity">
    <text evidence="1">Belongs to the peptidase S1C family.</text>
</comment>
<dbReference type="SMART" id="SM00228">
    <property type="entry name" value="PDZ"/>
    <property type="match status" value="1"/>
</dbReference>
<dbReference type="InterPro" id="IPR001940">
    <property type="entry name" value="Peptidase_S1C"/>
</dbReference>
<organism evidence="7 8">
    <name type="scientific">Acidovorax delafieldii 2AN</name>
    <dbReference type="NCBI Taxonomy" id="573060"/>
    <lineage>
        <taxon>Bacteria</taxon>
        <taxon>Pseudomonadati</taxon>
        <taxon>Pseudomonadota</taxon>
        <taxon>Betaproteobacteria</taxon>
        <taxon>Burkholderiales</taxon>
        <taxon>Comamonadaceae</taxon>
        <taxon>Acidovorax</taxon>
    </lineage>
</organism>
<evidence type="ECO:0000256" key="1">
    <source>
        <dbReference type="ARBA" id="ARBA00010541"/>
    </source>
</evidence>
<dbReference type="SUPFAM" id="SSF50156">
    <property type="entry name" value="PDZ domain-like"/>
    <property type="match status" value="1"/>
</dbReference>
<dbReference type="SUPFAM" id="SSF50494">
    <property type="entry name" value="Trypsin-like serine proteases"/>
    <property type="match status" value="1"/>
</dbReference>
<dbReference type="EC" id="1.3.1.74" evidence="7"/>
<keyword evidence="5" id="KW-0472">Membrane</keyword>
<proteinExistence type="inferred from homology"/>
<keyword evidence="7" id="KW-0560">Oxidoreductase</keyword>
<dbReference type="Pfam" id="PF13180">
    <property type="entry name" value="PDZ_2"/>
    <property type="match status" value="1"/>
</dbReference>
<dbReference type="Gene3D" id="2.30.42.10">
    <property type="match status" value="1"/>
</dbReference>
<evidence type="ECO:0000256" key="2">
    <source>
        <dbReference type="ARBA" id="ARBA00022670"/>
    </source>
</evidence>
<evidence type="ECO:0000256" key="5">
    <source>
        <dbReference type="SAM" id="Phobius"/>
    </source>
</evidence>
<dbReference type="PANTHER" id="PTHR43343">
    <property type="entry name" value="PEPTIDASE S12"/>
    <property type="match status" value="1"/>
</dbReference>
<evidence type="ECO:0000259" key="6">
    <source>
        <dbReference type="PROSITE" id="PS50106"/>
    </source>
</evidence>
<accession>C5T2Y6</accession>
<dbReference type="OrthoDB" id="8520726at2"/>
<dbReference type="PRINTS" id="PR00834">
    <property type="entry name" value="PROTEASES2C"/>
</dbReference>
<feature type="domain" description="PDZ" evidence="6">
    <location>
        <begin position="287"/>
        <end position="346"/>
    </location>
</feature>
<keyword evidence="5" id="KW-1133">Transmembrane helix</keyword>
<dbReference type="Gene3D" id="2.40.10.120">
    <property type="match status" value="1"/>
</dbReference>
<dbReference type="GO" id="GO:0004252">
    <property type="term" value="F:serine-type endopeptidase activity"/>
    <property type="evidence" value="ECO:0007669"/>
    <property type="project" value="InterPro"/>
</dbReference>
<reference evidence="7 8" key="1">
    <citation type="submission" date="2009-05" db="EMBL/GenBank/DDBJ databases">
        <title>The draft genome of Acidovorax delafieldii 2AN.</title>
        <authorList>
            <consortium name="US DOE Joint Genome Institute (JGI-PGF)"/>
            <person name="Lucas S."/>
            <person name="Copeland A."/>
            <person name="Lapidus A."/>
            <person name="Glavina del Rio T."/>
            <person name="Tice H."/>
            <person name="Bruce D."/>
            <person name="Goodwin L."/>
            <person name="Pitluck S."/>
            <person name="Larimer F."/>
            <person name="Land M.L."/>
            <person name="Hauser L."/>
            <person name="Shelobolina E.S."/>
            <person name="Picardal F."/>
            <person name="Roden E."/>
            <person name="Emerson D."/>
        </authorList>
    </citation>
    <scope>NUCLEOTIDE SEQUENCE [LARGE SCALE GENOMIC DNA]</scope>
    <source>
        <strain evidence="7 8">2AN</strain>
    </source>
</reference>
<dbReference type="InterPro" id="IPR036034">
    <property type="entry name" value="PDZ_sf"/>
</dbReference>
<keyword evidence="3" id="KW-0378">Hydrolase</keyword>
<dbReference type="PATRIC" id="fig|573060.9.peg.3880"/>
<dbReference type="InterPro" id="IPR051201">
    <property type="entry name" value="Chloro_Bact_Ser_Proteases"/>
</dbReference>
<dbReference type="EMBL" id="ACQT01000025">
    <property type="protein sequence ID" value="EER61134.1"/>
    <property type="molecule type" value="Genomic_DNA"/>
</dbReference>
<gene>
    <name evidence="7" type="ORF">AcdelDRAFT_1266</name>
</gene>
<keyword evidence="8" id="KW-1185">Reference proteome</keyword>
<protein>
    <submittedName>
        <fullName evidence="7">2-alkenal reductase</fullName>
        <ecNumber evidence="7">1.3.1.74</ecNumber>
    </submittedName>
</protein>